<feature type="transmembrane region" description="Helical" evidence="1">
    <location>
        <begin position="278"/>
        <end position="300"/>
    </location>
</feature>
<reference evidence="2 3" key="1">
    <citation type="submission" date="2020-08" db="EMBL/GenBank/DDBJ databases">
        <title>Bridging the membrane lipid divide: bacteria of the FCB group superphylum have the potential to synthesize archaeal ether lipids.</title>
        <authorList>
            <person name="Villanueva L."/>
            <person name="Von Meijenfeldt F.A.B."/>
            <person name="Westbye A.B."/>
            <person name="Yadav S."/>
            <person name="Hopmans E.C."/>
            <person name="Dutilh B.E."/>
            <person name="Sinninghe Damste J.S."/>
        </authorList>
    </citation>
    <scope>NUCLEOTIDE SEQUENCE [LARGE SCALE GENOMIC DNA]</scope>
    <source>
        <strain evidence="2">NIOZ-UU36</strain>
    </source>
</reference>
<evidence type="ECO:0000313" key="2">
    <source>
        <dbReference type="EMBL" id="MBC8334289.1"/>
    </source>
</evidence>
<keyword evidence="1" id="KW-0472">Membrane</keyword>
<feature type="transmembrane region" description="Helical" evidence="1">
    <location>
        <begin position="248"/>
        <end position="266"/>
    </location>
</feature>
<gene>
    <name evidence="2" type="ORF">H8E29_03405</name>
</gene>
<feature type="transmembrane region" description="Helical" evidence="1">
    <location>
        <begin position="73"/>
        <end position="102"/>
    </location>
</feature>
<protein>
    <submittedName>
        <fullName evidence="2">Uncharacterized protein</fullName>
    </submittedName>
</protein>
<dbReference type="EMBL" id="JACNJN010000057">
    <property type="protein sequence ID" value="MBC8334289.1"/>
    <property type="molecule type" value="Genomic_DNA"/>
</dbReference>
<feature type="transmembrane region" description="Helical" evidence="1">
    <location>
        <begin position="114"/>
        <end position="132"/>
    </location>
</feature>
<evidence type="ECO:0000313" key="3">
    <source>
        <dbReference type="Proteomes" id="UP000614469"/>
    </source>
</evidence>
<keyword evidence="1" id="KW-1133">Transmembrane helix</keyword>
<keyword evidence="1" id="KW-0812">Transmembrane</keyword>
<feature type="transmembrane region" description="Helical" evidence="1">
    <location>
        <begin position="320"/>
        <end position="339"/>
    </location>
</feature>
<dbReference type="AlphaFoldDB" id="A0A8J6THP1"/>
<proteinExistence type="predicted"/>
<comment type="caution">
    <text evidence="2">The sequence shown here is derived from an EMBL/GenBank/DDBJ whole genome shotgun (WGS) entry which is preliminary data.</text>
</comment>
<organism evidence="2 3">
    <name type="scientific">Candidatus Desulfolinea nitratireducens</name>
    <dbReference type="NCBI Taxonomy" id="2841698"/>
    <lineage>
        <taxon>Bacteria</taxon>
        <taxon>Bacillati</taxon>
        <taxon>Chloroflexota</taxon>
        <taxon>Anaerolineae</taxon>
        <taxon>Anaerolineales</taxon>
        <taxon>Anaerolineales incertae sedis</taxon>
        <taxon>Candidatus Desulfolinea</taxon>
    </lineage>
</organism>
<feature type="transmembrane region" description="Helical" evidence="1">
    <location>
        <begin position="170"/>
        <end position="192"/>
    </location>
</feature>
<sequence length="471" mass="53954">MKLSSKEFLWLSIPLFILLTLSFLLPVRPNDYWWYLRLGSEIASTHTVPIIETFSQTQAGQPMVYHSWFSALLFFWIYKFGGISLTVFLRGLLLSLTYTLLWKVMRARDATPQLASLVSFFAILAGSVNWAVRPQLFAYPLFAISLWILIKWDREDGDLRVLGWLPLVSLLWVNLHGSFVLLFLLGGAAFLFGKGERKALFIALVGVFIATLINPRGIYVWEYVVDSLSVISNQAFSREWMPPVNEGWQMNLFFGWVLFFMAVAGLSSRKLSRLDWVWILGFGWLAFSGLRYGIWFLFILSILTADLLADWGKTRIRQGIPAMDIAIGAIILLFPLALLPGLREFWWSEAPPALSADSPVEATQWLKAHPELPGPLWADLAFSSYLVYTLPERPVWIDTRFEVYPPEHWERYQAISSATWKWETLLEEEGSNLLMLSKTEQADLIPALGASSNWDEIYSDETSLIFIRNEK</sequence>
<accession>A0A8J6THP1</accession>
<name>A0A8J6THP1_9CHLR</name>
<evidence type="ECO:0000256" key="1">
    <source>
        <dbReference type="SAM" id="Phobius"/>
    </source>
</evidence>
<dbReference type="Proteomes" id="UP000614469">
    <property type="component" value="Unassembled WGS sequence"/>
</dbReference>
<feature type="transmembrane region" description="Helical" evidence="1">
    <location>
        <begin position="199"/>
        <end position="219"/>
    </location>
</feature>